<organism evidence="2 3">
    <name type="scientific">Listeria grayi</name>
    <name type="common">Listeria murrayi</name>
    <dbReference type="NCBI Taxonomy" id="1641"/>
    <lineage>
        <taxon>Bacteria</taxon>
        <taxon>Bacillati</taxon>
        <taxon>Bacillota</taxon>
        <taxon>Bacilli</taxon>
        <taxon>Bacillales</taxon>
        <taxon>Listeriaceae</taxon>
        <taxon>Listeria</taxon>
    </lineage>
</organism>
<dbReference type="RefSeq" id="WP_003758290.1">
    <property type="nucleotide sequence ID" value="NZ_CABKNG010000002.1"/>
</dbReference>
<feature type="transmembrane region" description="Helical" evidence="1">
    <location>
        <begin position="315"/>
        <end position="333"/>
    </location>
</feature>
<feature type="transmembrane region" description="Helical" evidence="1">
    <location>
        <begin position="221"/>
        <end position="239"/>
    </location>
</feature>
<dbReference type="InterPro" id="IPR010640">
    <property type="entry name" value="Low_temperature_requirement_A"/>
</dbReference>
<feature type="transmembrane region" description="Helical" evidence="1">
    <location>
        <begin position="98"/>
        <end position="118"/>
    </location>
</feature>
<reference evidence="2 3" key="1">
    <citation type="submission" date="2018-06" db="EMBL/GenBank/DDBJ databases">
        <authorList>
            <consortium name="Pathogen Informatics"/>
            <person name="Doyle S."/>
        </authorList>
    </citation>
    <scope>NUCLEOTIDE SEQUENCE [LARGE SCALE GENOMIC DNA]</scope>
    <source>
        <strain evidence="3">NCTC 10815</strain>
    </source>
</reference>
<dbReference type="PANTHER" id="PTHR36840:SF1">
    <property type="entry name" value="BLL5714 PROTEIN"/>
    <property type="match status" value="1"/>
</dbReference>
<keyword evidence="1" id="KW-0812">Transmembrane</keyword>
<accession>A0A378MGX0</accession>
<feature type="transmembrane region" description="Helical" evidence="1">
    <location>
        <begin position="189"/>
        <end position="209"/>
    </location>
</feature>
<gene>
    <name evidence="2" type="ORF">NCTC10815_02971</name>
</gene>
<name>A0A378MGX0_LISGR</name>
<protein>
    <submittedName>
        <fullName evidence="2">Predicted membrane protein</fullName>
    </submittedName>
</protein>
<dbReference type="AlphaFoldDB" id="A0A378MGX0"/>
<evidence type="ECO:0000313" key="3">
    <source>
        <dbReference type="Proteomes" id="UP000254879"/>
    </source>
</evidence>
<feature type="transmembrane region" description="Helical" evidence="1">
    <location>
        <begin position="158"/>
        <end position="177"/>
    </location>
</feature>
<evidence type="ECO:0000313" key="2">
    <source>
        <dbReference type="EMBL" id="STY45588.1"/>
    </source>
</evidence>
<feature type="transmembrane region" description="Helical" evidence="1">
    <location>
        <begin position="339"/>
        <end position="357"/>
    </location>
</feature>
<proteinExistence type="predicted"/>
<feature type="transmembrane region" description="Helical" evidence="1">
    <location>
        <begin position="287"/>
        <end position="306"/>
    </location>
</feature>
<dbReference type="Proteomes" id="UP000254879">
    <property type="component" value="Unassembled WGS sequence"/>
</dbReference>
<feature type="transmembrane region" description="Helical" evidence="1">
    <location>
        <begin position="130"/>
        <end position="152"/>
    </location>
</feature>
<evidence type="ECO:0000256" key="1">
    <source>
        <dbReference type="SAM" id="Phobius"/>
    </source>
</evidence>
<dbReference type="EMBL" id="UGPG01000001">
    <property type="protein sequence ID" value="STY45588.1"/>
    <property type="molecule type" value="Genomic_DNA"/>
</dbReference>
<feature type="transmembrane region" description="Helical" evidence="1">
    <location>
        <begin position="251"/>
        <end position="275"/>
    </location>
</feature>
<keyword evidence="1" id="KW-0472">Membrane</keyword>
<keyword evidence="1" id="KW-1133">Transmembrane helix</keyword>
<sequence>MKEKEVSMSELFFDLIFVYVLSQINHTVEHISPSLLTLESLGKNTMLFLVFFAIWIYRTLLVNRFFEKEWYQYMFVFIDMFLVILLSKTINADFEKTFISFTGLTTLIFLSIALQYVLNYILKRNNTSRAIVLVYAGGLLLSCAIATVGLLAPAGIHFWIYFVSVMVAVVFPLLFYPVSKKSPIHFGHLAERLSLFVILLFGEGLIFLVNAIEIEHVTIRSVIYFVFVIMLFWIYMYHYRFGMNKVKNSTGFATAYLHVFIIIAINLQFLIATYGVVGVEWDTANKIGLLLAFLVYLGVIVINWWVYNRAFRTKILPYSVIGIIIVNALAMSFISNISILLAIFILSITGMVASLRWSKQHSDVERHTGI</sequence>
<feature type="transmembrane region" description="Helical" evidence="1">
    <location>
        <begin position="70"/>
        <end position="86"/>
    </location>
</feature>
<feature type="transmembrane region" description="Helical" evidence="1">
    <location>
        <begin position="40"/>
        <end position="58"/>
    </location>
</feature>
<dbReference type="Pfam" id="PF06772">
    <property type="entry name" value="LtrA"/>
    <property type="match status" value="1"/>
</dbReference>
<dbReference type="PANTHER" id="PTHR36840">
    <property type="entry name" value="BLL5714 PROTEIN"/>
    <property type="match status" value="1"/>
</dbReference>